<dbReference type="PROSITE" id="PS50109">
    <property type="entry name" value="HIS_KIN"/>
    <property type="match status" value="1"/>
</dbReference>
<evidence type="ECO:0000256" key="1">
    <source>
        <dbReference type="ARBA" id="ARBA00000085"/>
    </source>
</evidence>
<dbReference type="InterPro" id="IPR036890">
    <property type="entry name" value="HATPase_C_sf"/>
</dbReference>
<gene>
    <name evidence="9" type="ORF">H9874_02675</name>
</gene>
<dbReference type="SUPFAM" id="SSF55874">
    <property type="entry name" value="ATPase domain of HSP90 chaperone/DNA topoisomerase II/histidine kinase"/>
    <property type="match status" value="1"/>
</dbReference>
<keyword evidence="7" id="KW-1133">Transmembrane helix</keyword>
<dbReference type="InterPro" id="IPR003594">
    <property type="entry name" value="HATPase_dom"/>
</dbReference>
<dbReference type="InterPro" id="IPR003661">
    <property type="entry name" value="HisK_dim/P_dom"/>
</dbReference>
<keyword evidence="6 9" id="KW-0418">Kinase</keyword>
<evidence type="ECO:0000256" key="4">
    <source>
        <dbReference type="ARBA" id="ARBA00022679"/>
    </source>
</evidence>
<comment type="catalytic activity">
    <reaction evidence="1">
        <text>ATP + protein L-histidine = ADP + protein N-phospho-L-histidine.</text>
        <dbReference type="EC" id="2.7.13.3"/>
    </reaction>
</comment>
<keyword evidence="5" id="KW-0812">Transmembrane</keyword>
<keyword evidence="3" id="KW-0597">Phosphoprotein</keyword>
<reference evidence="9" key="1">
    <citation type="journal article" date="2021" name="PeerJ">
        <title>Extensive microbial diversity within the chicken gut microbiome revealed by metagenomics and culture.</title>
        <authorList>
            <person name="Gilroy R."/>
            <person name="Ravi A."/>
            <person name="Getino M."/>
            <person name="Pursley I."/>
            <person name="Horton D.L."/>
            <person name="Alikhan N.F."/>
            <person name="Baker D."/>
            <person name="Gharbi K."/>
            <person name="Hall N."/>
            <person name="Watson M."/>
            <person name="Adriaenssens E.M."/>
            <person name="Foster-Nyarko E."/>
            <person name="Jarju S."/>
            <person name="Secka A."/>
            <person name="Antonio M."/>
            <person name="Oren A."/>
            <person name="Chaudhuri R.R."/>
            <person name="La Ragione R."/>
            <person name="Hildebrand F."/>
            <person name="Pallen M.J."/>
        </authorList>
    </citation>
    <scope>NUCLEOTIDE SEQUENCE</scope>
    <source>
        <strain evidence="9">ChiSxjej5B17-1746</strain>
    </source>
</reference>
<protein>
    <recommendedName>
        <fullName evidence="2">histidine kinase</fullName>
        <ecNumber evidence="2">2.7.13.3</ecNumber>
    </recommendedName>
</protein>
<evidence type="ECO:0000259" key="8">
    <source>
        <dbReference type="PROSITE" id="PS50109"/>
    </source>
</evidence>
<keyword evidence="7" id="KW-0472">Membrane</keyword>
<dbReference type="InterPro" id="IPR036097">
    <property type="entry name" value="HisK_dim/P_sf"/>
</dbReference>
<dbReference type="SMART" id="SM00388">
    <property type="entry name" value="HisKA"/>
    <property type="match status" value="1"/>
</dbReference>
<evidence type="ECO:0000256" key="3">
    <source>
        <dbReference type="ARBA" id="ARBA00022553"/>
    </source>
</evidence>
<dbReference type="Pfam" id="PF00512">
    <property type="entry name" value="HisKA"/>
    <property type="match status" value="1"/>
</dbReference>
<dbReference type="AlphaFoldDB" id="A0A9D1QZI0"/>
<dbReference type="Gene3D" id="6.10.340.10">
    <property type="match status" value="1"/>
</dbReference>
<reference evidence="9" key="2">
    <citation type="submission" date="2021-04" db="EMBL/GenBank/DDBJ databases">
        <authorList>
            <person name="Gilroy R."/>
        </authorList>
    </citation>
    <scope>NUCLEOTIDE SEQUENCE</scope>
    <source>
        <strain evidence="9">ChiSxjej5B17-1746</strain>
    </source>
</reference>
<name>A0A9D1QZI0_9BACT</name>
<sequence length="442" mass="48646">MAGRLRRRSLKRRLMEAFFLLALTSGAVFSLSAYLTYDAIVTHVVRWHMEPILRLLVTAEAGGKDAAQKGLPASEVLAESLRVKWRTGDAIPEDLRPGRSSGRELVRIERDRYALTYRDDKGNDYAVIGKIKDLDDLEEVMLDVLLACVSGSLLAAGLLAWWLGRRLITPLLELARRVKAGEALDGTPLCAREDEVGALARAFAGRERTLRDFLNREQLFTGDVSHELRTPLTVLQGGAEILESRLSGTPQGTDLLPVVERMQRTIASMTATVGTMLLLARKPEQLERRDFDFSALARQETENARRLLAGRDVSLRCCVPETLPLRGNPELAALVLHNLLDNACRYTARGAISLEADAAGFTLTDTAPPIDPGVRARMFERGVRGTARTPGSGLGLSLVQRGCERLGWSVGHEAWEGGNRFHVRFGPWDAPPSGLRPDTQSP</sequence>
<feature type="domain" description="Histidine kinase" evidence="8">
    <location>
        <begin position="223"/>
        <end position="429"/>
    </location>
</feature>
<organism evidence="9 10">
    <name type="scientific">Candidatus Bilophila faecipullorum</name>
    <dbReference type="NCBI Taxonomy" id="2838482"/>
    <lineage>
        <taxon>Bacteria</taxon>
        <taxon>Pseudomonadati</taxon>
        <taxon>Thermodesulfobacteriota</taxon>
        <taxon>Desulfovibrionia</taxon>
        <taxon>Desulfovibrionales</taxon>
        <taxon>Desulfovibrionaceae</taxon>
        <taxon>Bilophila</taxon>
    </lineage>
</organism>
<comment type="caution">
    <text evidence="9">The sequence shown here is derived from an EMBL/GenBank/DDBJ whole genome shotgun (WGS) entry which is preliminary data.</text>
</comment>
<evidence type="ECO:0000313" key="10">
    <source>
        <dbReference type="Proteomes" id="UP000824264"/>
    </source>
</evidence>
<evidence type="ECO:0000256" key="7">
    <source>
        <dbReference type="ARBA" id="ARBA00022989"/>
    </source>
</evidence>
<evidence type="ECO:0000256" key="5">
    <source>
        <dbReference type="ARBA" id="ARBA00022692"/>
    </source>
</evidence>
<dbReference type="SMART" id="SM00387">
    <property type="entry name" value="HATPase_c"/>
    <property type="match status" value="1"/>
</dbReference>
<evidence type="ECO:0000313" key="9">
    <source>
        <dbReference type="EMBL" id="HIW78035.1"/>
    </source>
</evidence>
<dbReference type="GO" id="GO:0000155">
    <property type="term" value="F:phosphorelay sensor kinase activity"/>
    <property type="evidence" value="ECO:0007669"/>
    <property type="project" value="InterPro"/>
</dbReference>
<evidence type="ECO:0000256" key="6">
    <source>
        <dbReference type="ARBA" id="ARBA00022777"/>
    </source>
</evidence>
<dbReference type="Pfam" id="PF02518">
    <property type="entry name" value="HATPase_c"/>
    <property type="match status" value="1"/>
</dbReference>
<dbReference type="SUPFAM" id="SSF47384">
    <property type="entry name" value="Homodimeric domain of signal transducing histidine kinase"/>
    <property type="match status" value="1"/>
</dbReference>
<dbReference type="PANTHER" id="PTHR45436">
    <property type="entry name" value="SENSOR HISTIDINE KINASE YKOH"/>
    <property type="match status" value="1"/>
</dbReference>
<dbReference type="CDD" id="cd00082">
    <property type="entry name" value="HisKA"/>
    <property type="match status" value="1"/>
</dbReference>
<proteinExistence type="predicted"/>
<evidence type="ECO:0000256" key="2">
    <source>
        <dbReference type="ARBA" id="ARBA00012438"/>
    </source>
</evidence>
<dbReference type="Proteomes" id="UP000824264">
    <property type="component" value="Unassembled WGS sequence"/>
</dbReference>
<dbReference type="EC" id="2.7.13.3" evidence="2"/>
<accession>A0A9D1QZI0</accession>
<dbReference type="InterPro" id="IPR005467">
    <property type="entry name" value="His_kinase_dom"/>
</dbReference>
<dbReference type="InterPro" id="IPR050428">
    <property type="entry name" value="TCS_sensor_his_kinase"/>
</dbReference>
<dbReference type="EMBL" id="DXGI01000098">
    <property type="protein sequence ID" value="HIW78035.1"/>
    <property type="molecule type" value="Genomic_DNA"/>
</dbReference>
<dbReference type="Gene3D" id="1.10.287.130">
    <property type="match status" value="1"/>
</dbReference>
<dbReference type="PANTHER" id="PTHR45436:SF16">
    <property type="entry name" value="HISTIDINE KINASE"/>
    <property type="match status" value="1"/>
</dbReference>
<dbReference type="Gene3D" id="3.30.565.10">
    <property type="entry name" value="Histidine kinase-like ATPase, C-terminal domain"/>
    <property type="match status" value="1"/>
</dbReference>
<keyword evidence="4" id="KW-0808">Transferase</keyword>
<dbReference type="GO" id="GO:0005886">
    <property type="term" value="C:plasma membrane"/>
    <property type="evidence" value="ECO:0007669"/>
    <property type="project" value="TreeGrafter"/>
</dbReference>